<accession>W1WPH1</accession>
<organism evidence="1">
    <name type="scientific">human gut metagenome</name>
    <dbReference type="NCBI Taxonomy" id="408170"/>
    <lineage>
        <taxon>unclassified sequences</taxon>
        <taxon>metagenomes</taxon>
        <taxon>organismal metagenomes</taxon>
    </lineage>
</organism>
<name>W1WPH1_9ZZZZ</name>
<dbReference type="EMBL" id="AZMM01018644">
    <property type="protein sequence ID" value="ETJ18334.1"/>
    <property type="molecule type" value="Genomic_DNA"/>
</dbReference>
<reference evidence="1" key="1">
    <citation type="submission" date="2013-12" db="EMBL/GenBank/DDBJ databases">
        <title>A Varibaculum cambriense genome reconstructed from a premature infant gut community with otherwise low bacterial novelty that shifts toward anaerobic metabolism during the third week of life.</title>
        <authorList>
            <person name="Brown C.T."/>
            <person name="Sharon I."/>
            <person name="Thomas B.C."/>
            <person name="Castelle C.J."/>
            <person name="Morowitz M.J."/>
            <person name="Banfield J.F."/>
        </authorList>
    </citation>
    <scope>NUCLEOTIDE SEQUENCE</scope>
</reference>
<dbReference type="AlphaFoldDB" id="W1WPH1"/>
<sequence>MIITKLTVTLLIKVSSNAINIITPNFISGFMRHPPEMLSVVARIRDDSQTNPLQHAVDD</sequence>
<gene>
    <name evidence="1" type="ORF">Q604_UNBC18644G0002</name>
</gene>
<protein>
    <submittedName>
        <fullName evidence="1">Uncharacterized protein</fullName>
    </submittedName>
</protein>
<comment type="caution">
    <text evidence="1">The sequence shown here is derived from an EMBL/GenBank/DDBJ whole genome shotgun (WGS) entry which is preliminary data.</text>
</comment>
<proteinExistence type="predicted"/>
<evidence type="ECO:0000313" key="1">
    <source>
        <dbReference type="EMBL" id="ETJ18334.1"/>
    </source>
</evidence>